<dbReference type="RefSeq" id="WP_133364309.1">
    <property type="nucleotide sequence ID" value="NZ_CP037940.1"/>
</dbReference>
<organism evidence="1 2">
    <name type="scientific">Periweissella cryptocerci</name>
    <dbReference type="NCBI Taxonomy" id="2506420"/>
    <lineage>
        <taxon>Bacteria</taxon>
        <taxon>Bacillati</taxon>
        <taxon>Bacillota</taxon>
        <taxon>Bacilli</taxon>
        <taxon>Lactobacillales</taxon>
        <taxon>Lactobacillaceae</taxon>
        <taxon>Periweissella</taxon>
    </lineage>
</organism>
<sequence length="199" mass="21556">MKAVRVADNILALPVEFGGEWQYLTVLTNGNRYTLIDTGITKHYRTVIQSLANTAELAGMHLFGVLVTSANEHAIGNLSSFVADYPELVIMGTHEVLDPIQLPFTTNIKFIADETVLEFNGELLVLVNVAGMLALYHIATKTMIAGDRLILENGQLLQPTLANRPILDFPMEQLITKGGIIAGTQLAAAIGAIKEQDNG</sequence>
<dbReference type="SUPFAM" id="SSF56281">
    <property type="entry name" value="Metallo-hydrolase/oxidoreductase"/>
    <property type="match status" value="1"/>
</dbReference>
<name>A0A4P6YWJ4_9LACO</name>
<dbReference type="Proteomes" id="UP000292886">
    <property type="component" value="Chromosome"/>
</dbReference>
<dbReference type="KEGG" id="wei:EQG49_12575"/>
<proteinExistence type="predicted"/>
<dbReference type="InterPro" id="IPR036866">
    <property type="entry name" value="RibonucZ/Hydroxyglut_hydro"/>
</dbReference>
<dbReference type="EMBL" id="CP037940">
    <property type="protein sequence ID" value="QBO37232.1"/>
    <property type="molecule type" value="Genomic_DNA"/>
</dbReference>
<accession>A0A4P6YWJ4</accession>
<keyword evidence="2" id="KW-1185">Reference proteome</keyword>
<gene>
    <name evidence="1" type="ORF">EQG49_12575</name>
</gene>
<evidence type="ECO:0000313" key="2">
    <source>
        <dbReference type="Proteomes" id="UP000292886"/>
    </source>
</evidence>
<evidence type="ECO:0000313" key="1">
    <source>
        <dbReference type="EMBL" id="QBO37232.1"/>
    </source>
</evidence>
<evidence type="ECO:0008006" key="3">
    <source>
        <dbReference type="Google" id="ProtNLM"/>
    </source>
</evidence>
<reference evidence="2" key="1">
    <citation type="submission" date="2019-03" db="EMBL/GenBank/DDBJ databases">
        <title>Weissella sp. 26KH-42 Genome sequencing.</title>
        <authorList>
            <person name="Heo J."/>
            <person name="Kim S.-J."/>
            <person name="Kim J.-S."/>
            <person name="Hong S.-B."/>
            <person name="Kwon S.-W."/>
        </authorList>
    </citation>
    <scope>NUCLEOTIDE SEQUENCE [LARGE SCALE GENOMIC DNA]</scope>
    <source>
        <strain evidence="2">26KH-42</strain>
    </source>
</reference>
<dbReference type="AlphaFoldDB" id="A0A4P6YWJ4"/>
<protein>
    <recommendedName>
        <fullName evidence="3">MBL fold metallo-hydrolase</fullName>
    </recommendedName>
</protein>